<dbReference type="AlphaFoldDB" id="X1CSV5"/>
<dbReference type="EMBL" id="BART01032491">
    <property type="protein sequence ID" value="GAH11521.1"/>
    <property type="molecule type" value="Genomic_DNA"/>
</dbReference>
<evidence type="ECO:0000256" key="1">
    <source>
        <dbReference type="SAM" id="Coils"/>
    </source>
</evidence>
<feature type="compositionally biased region" description="Basic and acidic residues" evidence="2">
    <location>
        <begin position="40"/>
        <end position="66"/>
    </location>
</feature>
<keyword evidence="1" id="KW-0175">Coiled coil</keyword>
<evidence type="ECO:0000256" key="2">
    <source>
        <dbReference type="SAM" id="MobiDB-lite"/>
    </source>
</evidence>
<protein>
    <submittedName>
        <fullName evidence="3">Uncharacterized protein</fullName>
    </submittedName>
</protein>
<gene>
    <name evidence="3" type="ORF">S01H4_56135</name>
</gene>
<sequence>NEFDRLKEKQDTRFKSYDKLFTLSEDEFQRLKRKKKRKKLDSLSKLEKKEHPSPDKKKEIDKKKESTQTTKQDIFSREIKENIEDDIDPIEVIRKRKQKTEEEFEKYLNKIQKKTKRGSD</sequence>
<comment type="caution">
    <text evidence="3">The sequence shown here is derived from an EMBL/GenBank/DDBJ whole genome shotgun (WGS) entry which is preliminary data.</text>
</comment>
<feature type="region of interest" description="Disordered" evidence="2">
    <location>
        <begin position="35"/>
        <end position="74"/>
    </location>
</feature>
<accession>X1CSV5</accession>
<evidence type="ECO:0000313" key="3">
    <source>
        <dbReference type="EMBL" id="GAH11521.1"/>
    </source>
</evidence>
<name>X1CSV5_9ZZZZ</name>
<feature type="coiled-coil region" evidence="1">
    <location>
        <begin position="90"/>
        <end position="117"/>
    </location>
</feature>
<organism evidence="3">
    <name type="scientific">marine sediment metagenome</name>
    <dbReference type="NCBI Taxonomy" id="412755"/>
    <lineage>
        <taxon>unclassified sequences</taxon>
        <taxon>metagenomes</taxon>
        <taxon>ecological metagenomes</taxon>
    </lineage>
</organism>
<reference evidence="3" key="1">
    <citation type="journal article" date="2014" name="Front. Microbiol.">
        <title>High frequency of phylogenetically diverse reductive dehalogenase-homologous genes in deep subseafloor sedimentary metagenomes.</title>
        <authorList>
            <person name="Kawai M."/>
            <person name="Futagami T."/>
            <person name="Toyoda A."/>
            <person name="Takaki Y."/>
            <person name="Nishi S."/>
            <person name="Hori S."/>
            <person name="Arai W."/>
            <person name="Tsubouchi T."/>
            <person name="Morono Y."/>
            <person name="Uchiyama I."/>
            <person name="Ito T."/>
            <person name="Fujiyama A."/>
            <person name="Inagaki F."/>
            <person name="Takami H."/>
        </authorList>
    </citation>
    <scope>NUCLEOTIDE SEQUENCE</scope>
    <source>
        <strain evidence="3">Expedition CK06-06</strain>
    </source>
</reference>
<feature type="non-terminal residue" evidence="3">
    <location>
        <position position="1"/>
    </location>
</feature>
<proteinExistence type="predicted"/>